<feature type="transmembrane region" description="Helical" evidence="10">
    <location>
        <begin position="485"/>
        <end position="503"/>
    </location>
</feature>
<feature type="transmembrane region" description="Helical" evidence="10">
    <location>
        <begin position="47"/>
        <end position="70"/>
    </location>
</feature>
<dbReference type="InterPro" id="IPR003567">
    <property type="entry name" value="Cyt_c_biogenesis"/>
</dbReference>
<dbReference type="NCBIfam" id="TIGR00353">
    <property type="entry name" value="nrfE"/>
    <property type="match status" value="1"/>
</dbReference>
<comment type="subcellular location">
    <subcellularLocation>
        <location evidence="1">Cell inner membrane</location>
        <topology evidence="1">Multi-pass membrane protein</topology>
    </subcellularLocation>
</comment>
<evidence type="ECO:0000256" key="9">
    <source>
        <dbReference type="ARBA" id="ARBA00037230"/>
    </source>
</evidence>
<dbReference type="InterPro" id="IPR002541">
    <property type="entry name" value="Cyt_c_assembly"/>
</dbReference>
<sequence length="632" mass="68532">MLVETGHYALWLAGAMAFLQALLPTFCADRRTACALAVSAAKTQSALLTFSIAALGYGFIANDFAVRYIAAHSNSLLPWYYRLTAVWGGHEGSLLLWIEILGLWSAALAVRSKALPDDLRAKILAVLGAISLGFITFIGFTSNPFSRALPAPFDGADLNPLLQDPGLILHPPLLYTGYVGFAVAFAFVVAGLWQGRLDTLWLRRARPWTLAAWLALTLGIALGSYWAYYELGWGGWWFWDPVENASLMPWLIGTALLHSLIVSEKRGAFLTWTALLAILAFSLSLIGTFLVRSGVLTSVHAFAADPTRGIYILALLVAITLPAFILLIQRAPALASRAPYALLSRETGILANNWLMTGACLIVFTGTLYPLAADSLNLGKISVGAPYYNRLIVPLALASLILLGIGPLLRWKNDRARRLVPRLAAVLALALAATLLTLTLADTWQTRTALAVFAAMTAAAAIIVDTTDRLRHRLPITRAYSGMTLAHLGYLITALGITATGLYSNEQDHSLKRGSVLDFAGYRLTLVDLETREGPNYTATVGKILVQKTDGTPVTVLLPSKRNYHSSTMPMTESARHITPTHDLYLALGEAINADTWAVRLQYKPYIIWIWLGALIMAAGAALAALPQRKVG</sequence>
<dbReference type="NCBIfam" id="NF007691">
    <property type="entry name" value="PRK10369.1"/>
    <property type="match status" value="1"/>
</dbReference>
<keyword evidence="6" id="KW-0201">Cytochrome c-type biogenesis</keyword>
<dbReference type="GO" id="GO:0005886">
    <property type="term" value="C:plasma membrane"/>
    <property type="evidence" value="ECO:0007669"/>
    <property type="project" value="UniProtKB-SubCell"/>
</dbReference>
<dbReference type="PRINTS" id="PR01411">
    <property type="entry name" value="CCMFBIOGNSIS"/>
</dbReference>
<feature type="transmembrane region" description="Helical" evidence="10">
    <location>
        <begin position="349"/>
        <end position="371"/>
    </location>
</feature>
<evidence type="ECO:0000256" key="2">
    <source>
        <dbReference type="ARBA" id="ARBA00009186"/>
    </source>
</evidence>
<organism evidence="13 14">
    <name type="scientific">Cardiobacterium hominis</name>
    <dbReference type="NCBI Taxonomy" id="2718"/>
    <lineage>
        <taxon>Bacteria</taxon>
        <taxon>Pseudomonadati</taxon>
        <taxon>Pseudomonadota</taxon>
        <taxon>Gammaproteobacteria</taxon>
        <taxon>Cardiobacteriales</taxon>
        <taxon>Cardiobacteriaceae</taxon>
        <taxon>Cardiobacterium</taxon>
    </lineage>
</organism>
<proteinExistence type="inferred from homology"/>
<feature type="transmembrane region" description="Helical" evidence="10">
    <location>
        <begin position="423"/>
        <end position="441"/>
    </location>
</feature>
<evidence type="ECO:0000256" key="10">
    <source>
        <dbReference type="SAM" id="Phobius"/>
    </source>
</evidence>
<keyword evidence="5 10" id="KW-0812">Transmembrane</keyword>
<dbReference type="RefSeq" id="WP_079541319.1">
    <property type="nucleotide sequence ID" value="NZ_FKLO01000060.1"/>
</dbReference>
<feature type="transmembrane region" description="Helical" evidence="10">
    <location>
        <begin position="247"/>
        <end position="262"/>
    </location>
</feature>
<feature type="domain" description="Cytochrome c-type biogenesis protein CcmF C-terminal" evidence="12">
    <location>
        <begin position="313"/>
        <end position="626"/>
    </location>
</feature>
<evidence type="ECO:0000259" key="11">
    <source>
        <dbReference type="Pfam" id="PF01578"/>
    </source>
</evidence>
<feature type="transmembrane region" description="Helical" evidence="10">
    <location>
        <begin position="310"/>
        <end position="328"/>
    </location>
</feature>
<feature type="transmembrane region" description="Helical" evidence="10">
    <location>
        <begin position="606"/>
        <end position="626"/>
    </location>
</feature>
<evidence type="ECO:0000313" key="13">
    <source>
        <dbReference type="EMBL" id="SAZ05821.1"/>
    </source>
</evidence>
<comment type="similarity">
    <text evidence="2">Belongs to the CcmF/CycK/Ccl1/NrfE/CcsA family.</text>
</comment>
<evidence type="ECO:0000256" key="5">
    <source>
        <dbReference type="ARBA" id="ARBA00022692"/>
    </source>
</evidence>
<feature type="transmembrane region" description="Helical" evidence="10">
    <location>
        <begin position="391"/>
        <end position="411"/>
    </location>
</feature>
<evidence type="ECO:0000259" key="12">
    <source>
        <dbReference type="Pfam" id="PF16327"/>
    </source>
</evidence>
<dbReference type="Proteomes" id="UP000190837">
    <property type="component" value="Unassembled WGS sequence"/>
</dbReference>
<evidence type="ECO:0000256" key="6">
    <source>
        <dbReference type="ARBA" id="ARBA00022748"/>
    </source>
</evidence>
<dbReference type="EMBL" id="FKLO01000060">
    <property type="protein sequence ID" value="SAZ05821.1"/>
    <property type="molecule type" value="Genomic_DNA"/>
</dbReference>
<comment type="function">
    <text evidence="9">Required for the biogenesis of c-type cytochromes. Possible subunit of a heme lyase.</text>
</comment>
<feature type="transmembrane region" description="Helical" evidence="10">
    <location>
        <begin position="94"/>
        <end position="111"/>
    </location>
</feature>
<dbReference type="PANTHER" id="PTHR43653:SF1">
    <property type="entry name" value="CYTOCHROME C-TYPE BIOGENESIS PROTEIN CCMF"/>
    <property type="match status" value="1"/>
</dbReference>
<feature type="transmembrane region" description="Helical" evidence="10">
    <location>
        <begin position="269"/>
        <end position="290"/>
    </location>
</feature>
<dbReference type="PANTHER" id="PTHR43653">
    <property type="entry name" value="CYTOCHROME C ASSEMBLY PROTEIN-RELATED"/>
    <property type="match status" value="1"/>
</dbReference>
<accession>A0A1C3HPG0</accession>
<dbReference type="PRINTS" id="PR01410">
    <property type="entry name" value="CCBIOGENESIS"/>
</dbReference>
<dbReference type="Pfam" id="PF16327">
    <property type="entry name" value="CcmF_C"/>
    <property type="match status" value="1"/>
</dbReference>
<feature type="transmembrane region" description="Helical" evidence="10">
    <location>
        <begin position="205"/>
        <end position="227"/>
    </location>
</feature>
<gene>
    <name evidence="13" type="ORF">CHUV0807_1783</name>
</gene>
<feature type="transmembrane region" description="Helical" evidence="10">
    <location>
        <begin position="173"/>
        <end position="193"/>
    </location>
</feature>
<dbReference type="GO" id="GO:0017004">
    <property type="term" value="P:cytochrome complex assembly"/>
    <property type="evidence" value="ECO:0007669"/>
    <property type="project" value="UniProtKB-KW"/>
</dbReference>
<keyword evidence="13" id="KW-0456">Lyase</keyword>
<evidence type="ECO:0000256" key="1">
    <source>
        <dbReference type="ARBA" id="ARBA00004429"/>
    </source>
</evidence>
<keyword evidence="3" id="KW-1003">Cell membrane</keyword>
<dbReference type="GO" id="GO:0015232">
    <property type="term" value="F:heme transmembrane transporter activity"/>
    <property type="evidence" value="ECO:0007669"/>
    <property type="project" value="InterPro"/>
</dbReference>
<keyword evidence="7 10" id="KW-1133">Transmembrane helix</keyword>
<evidence type="ECO:0000256" key="8">
    <source>
        <dbReference type="ARBA" id="ARBA00023136"/>
    </source>
</evidence>
<evidence type="ECO:0000256" key="3">
    <source>
        <dbReference type="ARBA" id="ARBA00022475"/>
    </source>
</evidence>
<evidence type="ECO:0000313" key="14">
    <source>
        <dbReference type="Proteomes" id="UP000190837"/>
    </source>
</evidence>
<dbReference type="InterPro" id="IPR003568">
    <property type="entry name" value="Cyt_c_biogenesis_CcmF"/>
</dbReference>
<reference evidence="14" key="1">
    <citation type="submission" date="2016-04" db="EMBL/GenBank/DDBJ databases">
        <authorList>
            <person name="Tagini F."/>
        </authorList>
    </citation>
    <scope>NUCLEOTIDE SEQUENCE [LARGE SCALE GENOMIC DNA]</scope>
    <source>
        <strain evidence="14">CHUV0807</strain>
    </source>
</reference>
<dbReference type="AlphaFoldDB" id="A0A1C3HPG0"/>
<dbReference type="Pfam" id="PF01578">
    <property type="entry name" value="Cytochrom_C_asm"/>
    <property type="match status" value="1"/>
</dbReference>
<feature type="transmembrane region" description="Helical" evidence="10">
    <location>
        <begin position="447"/>
        <end position="464"/>
    </location>
</feature>
<keyword evidence="8 10" id="KW-0472">Membrane</keyword>
<feature type="transmembrane region" description="Helical" evidence="10">
    <location>
        <begin position="123"/>
        <end position="140"/>
    </location>
</feature>
<name>A0A1C3HPG0_9GAMM</name>
<dbReference type="InterPro" id="IPR032523">
    <property type="entry name" value="CcmF_C"/>
</dbReference>
<evidence type="ECO:0000256" key="4">
    <source>
        <dbReference type="ARBA" id="ARBA00022519"/>
    </source>
</evidence>
<dbReference type="GO" id="GO:0020037">
    <property type="term" value="F:heme binding"/>
    <property type="evidence" value="ECO:0007669"/>
    <property type="project" value="InterPro"/>
</dbReference>
<evidence type="ECO:0000256" key="7">
    <source>
        <dbReference type="ARBA" id="ARBA00022989"/>
    </source>
</evidence>
<keyword evidence="4" id="KW-0997">Cell inner membrane</keyword>
<feature type="transmembrane region" description="Helical" evidence="10">
    <location>
        <begin position="6"/>
        <end position="26"/>
    </location>
</feature>
<protein>
    <submittedName>
        <fullName evidence="13">Cytochrome c heme lyase subunit CcmF</fullName>
    </submittedName>
</protein>
<feature type="domain" description="Cytochrome c assembly protein" evidence="11">
    <location>
        <begin position="87"/>
        <end position="293"/>
    </location>
</feature>
<dbReference type="GO" id="GO:0016829">
    <property type="term" value="F:lyase activity"/>
    <property type="evidence" value="ECO:0007669"/>
    <property type="project" value="UniProtKB-KW"/>
</dbReference>